<dbReference type="Pfam" id="PF00067">
    <property type="entry name" value="p450"/>
    <property type="match status" value="1"/>
</dbReference>
<dbReference type="InterPro" id="IPR017972">
    <property type="entry name" value="Cyt_P450_CS"/>
</dbReference>
<dbReference type="Gene3D" id="1.10.630.10">
    <property type="entry name" value="Cytochrome P450"/>
    <property type="match status" value="1"/>
</dbReference>
<dbReference type="PANTHER" id="PTHR24286">
    <property type="entry name" value="CYTOCHROME P450 26"/>
    <property type="match status" value="1"/>
</dbReference>
<evidence type="ECO:0000313" key="6">
    <source>
        <dbReference type="Proteomes" id="UP001179952"/>
    </source>
</evidence>
<dbReference type="GO" id="GO:0016125">
    <property type="term" value="P:sterol metabolic process"/>
    <property type="evidence" value="ECO:0007669"/>
    <property type="project" value="TreeGrafter"/>
</dbReference>
<keyword evidence="4" id="KW-0349">Heme</keyword>
<accession>A0AAV9A026</accession>
<evidence type="ECO:0000256" key="4">
    <source>
        <dbReference type="RuleBase" id="RU000461"/>
    </source>
</evidence>
<dbReference type="GO" id="GO:0016132">
    <property type="term" value="P:brassinosteroid biosynthetic process"/>
    <property type="evidence" value="ECO:0007669"/>
    <property type="project" value="TreeGrafter"/>
</dbReference>
<dbReference type="InterPro" id="IPR036396">
    <property type="entry name" value="Cyt_P450_sf"/>
</dbReference>
<dbReference type="AlphaFoldDB" id="A0AAV9A026"/>
<comment type="similarity">
    <text evidence="1 4">Belongs to the cytochrome P450 family.</text>
</comment>
<dbReference type="PROSITE" id="PS00086">
    <property type="entry name" value="CYTOCHROME_P450"/>
    <property type="match status" value="1"/>
</dbReference>
<sequence length="249" mass="28530">MELLCSVCEKSYNTSWLRRRNQDFHTQGEHGVEKGENGIRGTLCLVISETLRMGNTINAVWRKALKDVDIKGYVIPKGWGILTSFSSIHLDEESYENPYIFDPWRWKRKEGNPINFTPFGGGHRLCPGGDFSRLEVAIFLHHLVTRYRKASALSKQPSRALTTKENHTIMLVISVTVKSTSKKINMQSKFYRKMISCIGKKYVFFTKPKKISEKDRAMGCWIAEHIETTNDFEEGSESNSGSKNKKSRV</sequence>
<keyword evidence="2 4" id="KW-0479">Metal-binding</keyword>
<dbReference type="PRINTS" id="PR00359">
    <property type="entry name" value="BP450"/>
</dbReference>
<keyword evidence="3 4" id="KW-0408">Iron</keyword>
<evidence type="ECO:0000256" key="2">
    <source>
        <dbReference type="ARBA" id="ARBA00022723"/>
    </source>
</evidence>
<gene>
    <name evidence="5" type="ORF">QJS04_geneDACA024145</name>
</gene>
<protein>
    <submittedName>
        <fullName evidence="5">3-epi-6-deoxocathasterone 23-monooxygenase</fullName>
    </submittedName>
</protein>
<name>A0AAV9A026_ACOGR</name>
<keyword evidence="6" id="KW-1185">Reference proteome</keyword>
<dbReference type="InterPro" id="IPR001128">
    <property type="entry name" value="Cyt_P450"/>
</dbReference>
<reference evidence="5" key="1">
    <citation type="journal article" date="2023" name="Nat. Commun.">
        <title>Diploid and tetraploid genomes of Acorus and the evolution of monocots.</title>
        <authorList>
            <person name="Ma L."/>
            <person name="Liu K.W."/>
            <person name="Li Z."/>
            <person name="Hsiao Y.Y."/>
            <person name="Qi Y."/>
            <person name="Fu T."/>
            <person name="Tang G.D."/>
            <person name="Zhang D."/>
            <person name="Sun W.H."/>
            <person name="Liu D.K."/>
            <person name="Li Y."/>
            <person name="Chen G.Z."/>
            <person name="Liu X.D."/>
            <person name="Liao X.Y."/>
            <person name="Jiang Y.T."/>
            <person name="Yu X."/>
            <person name="Hao Y."/>
            <person name="Huang J."/>
            <person name="Zhao X.W."/>
            <person name="Ke S."/>
            <person name="Chen Y.Y."/>
            <person name="Wu W.L."/>
            <person name="Hsu J.L."/>
            <person name="Lin Y.F."/>
            <person name="Huang M.D."/>
            <person name="Li C.Y."/>
            <person name="Huang L."/>
            <person name="Wang Z.W."/>
            <person name="Zhao X."/>
            <person name="Zhong W.Y."/>
            <person name="Peng D.H."/>
            <person name="Ahmad S."/>
            <person name="Lan S."/>
            <person name="Zhang J.S."/>
            <person name="Tsai W.C."/>
            <person name="Van de Peer Y."/>
            <person name="Liu Z.J."/>
        </authorList>
    </citation>
    <scope>NUCLEOTIDE SEQUENCE</scope>
    <source>
        <strain evidence="5">SCP</strain>
    </source>
</reference>
<keyword evidence="4" id="KW-0503">Monooxygenase</keyword>
<keyword evidence="4" id="KW-0560">Oxidoreductase</keyword>
<dbReference type="EMBL" id="JAUJYN010000051">
    <property type="protein sequence ID" value="KAK1257266.1"/>
    <property type="molecule type" value="Genomic_DNA"/>
</dbReference>
<dbReference type="GO" id="GO:0016709">
    <property type="term" value="F:oxidoreductase activity, acting on paired donors, with incorporation or reduction of molecular oxygen, NAD(P)H as one donor, and incorporation of one atom of oxygen"/>
    <property type="evidence" value="ECO:0007669"/>
    <property type="project" value="TreeGrafter"/>
</dbReference>
<dbReference type="PANTHER" id="PTHR24286:SF254">
    <property type="entry name" value="3-EPI-6-DEOXOCATHASTERONE 23-MONOOXYGENASE CYP90C1"/>
    <property type="match status" value="1"/>
</dbReference>
<comment type="caution">
    <text evidence="5">The sequence shown here is derived from an EMBL/GenBank/DDBJ whole genome shotgun (WGS) entry which is preliminary data.</text>
</comment>
<dbReference type="SUPFAM" id="SSF48264">
    <property type="entry name" value="Cytochrome P450"/>
    <property type="match status" value="1"/>
</dbReference>
<evidence type="ECO:0000256" key="3">
    <source>
        <dbReference type="ARBA" id="ARBA00023004"/>
    </source>
</evidence>
<dbReference type="GO" id="GO:0010268">
    <property type="term" value="P:brassinosteroid homeostasis"/>
    <property type="evidence" value="ECO:0007669"/>
    <property type="project" value="TreeGrafter"/>
</dbReference>
<organism evidence="5 6">
    <name type="scientific">Acorus gramineus</name>
    <name type="common">Dwarf sweet flag</name>
    <dbReference type="NCBI Taxonomy" id="55184"/>
    <lineage>
        <taxon>Eukaryota</taxon>
        <taxon>Viridiplantae</taxon>
        <taxon>Streptophyta</taxon>
        <taxon>Embryophyta</taxon>
        <taxon>Tracheophyta</taxon>
        <taxon>Spermatophyta</taxon>
        <taxon>Magnoliopsida</taxon>
        <taxon>Liliopsida</taxon>
        <taxon>Acoraceae</taxon>
        <taxon>Acorus</taxon>
    </lineage>
</organism>
<evidence type="ECO:0000256" key="1">
    <source>
        <dbReference type="ARBA" id="ARBA00010617"/>
    </source>
</evidence>
<evidence type="ECO:0000313" key="5">
    <source>
        <dbReference type="EMBL" id="KAK1257266.1"/>
    </source>
</evidence>
<dbReference type="GO" id="GO:0005506">
    <property type="term" value="F:iron ion binding"/>
    <property type="evidence" value="ECO:0007669"/>
    <property type="project" value="InterPro"/>
</dbReference>
<dbReference type="Proteomes" id="UP001179952">
    <property type="component" value="Unassembled WGS sequence"/>
</dbReference>
<dbReference type="InterPro" id="IPR002397">
    <property type="entry name" value="Cyt_P450_B"/>
</dbReference>
<reference evidence="5" key="2">
    <citation type="submission" date="2023-06" db="EMBL/GenBank/DDBJ databases">
        <authorList>
            <person name="Ma L."/>
            <person name="Liu K.-W."/>
            <person name="Li Z."/>
            <person name="Hsiao Y.-Y."/>
            <person name="Qi Y."/>
            <person name="Fu T."/>
            <person name="Tang G."/>
            <person name="Zhang D."/>
            <person name="Sun W.-H."/>
            <person name="Liu D.-K."/>
            <person name="Li Y."/>
            <person name="Chen G.-Z."/>
            <person name="Liu X.-D."/>
            <person name="Liao X.-Y."/>
            <person name="Jiang Y.-T."/>
            <person name="Yu X."/>
            <person name="Hao Y."/>
            <person name="Huang J."/>
            <person name="Zhao X.-W."/>
            <person name="Ke S."/>
            <person name="Chen Y.-Y."/>
            <person name="Wu W.-L."/>
            <person name="Hsu J.-L."/>
            <person name="Lin Y.-F."/>
            <person name="Huang M.-D."/>
            <person name="Li C.-Y."/>
            <person name="Huang L."/>
            <person name="Wang Z.-W."/>
            <person name="Zhao X."/>
            <person name="Zhong W.-Y."/>
            <person name="Peng D.-H."/>
            <person name="Ahmad S."/>
            <person name="Lan S."/>
            <person name="Zhang J.-S."/>
            <person name="Tsai W.-C."/>
            <person name="Van De Peer Y."/>
            <person name="Liu Z.-J."/>
        </authorList>
    </citation>
    <scope>NUCLEOTIDE SEQUENCE</scope>
    <source>
        <strain evidence="5">SCP</strain>
        <tissue evidence="5">Leaves</tissue>
    </source>
</reference>
<dbReference type="GO" id="GO:0020037">
    <property type="term" value="F:heme binding"/>
    <property type="evidence" value="ECO:0007669"/>
    <property type="project" value="InterPro"/>
</dbReference>
<proteinExistence type="inferred from homology"/>